<dbReference type="Pfam" id="PF00464">
    <property type="entry name" value="SHMT"/>
    <property type="match status" value="1"/>
</dbReference>
<keyword evidence="4 8" id="KW-0554">One-carbon metabolism</keyword>
<dbReference type="InterPro" id="IPR001085">
    <property type="entry name" value="Ser_HO-MeTrfase"/>
</dbReference>
<dbReference type="InterPro" id="IPR049943">
    <property type="entry name" value="Ser_HO-MeTrfase-like"/>
</dbReference>
<evidence type="ECO:0000256" key="3">
    <source>
        <dbReference type="ARBA" id="ARBA00022490"/>
    </source>
</evidence>
<feature type="domain" description="Serine hydroxymethyltransferase-like" evidence="9">
    <location>
        <begin position="9"/>
        <end position="385"/>
    </location>
</feature>
<dbReference type="InterPro" id="IPR015422">
    <property type="entry name" value="PyrdxlP-dep_Trfase_small"/>
</dbReference>
<comment type="pathway">
    <text evidence="8">Amino-acid biosynthesis; glycine biosynthesis; glycine from L-serine: step 1/1.</text>
</comment>
<dbReference type="PROSITE" id="PS00096">
    <property type="entry name" value="SHMT"/>
    <property type="match status" value="1"/>
</dbReference>
<proteinExistence type="inferred from homology"/>
<evidence type="ECO:0000313" key="11">
    <source>
        <dbReference type="Proteomes" id="UP001166251"/>
    </source>
</evidence>
<evidence type="ECO:0000259" key="9">
    <source>
        <dbReference type="Pfam" id="PF00464"/>
    </source>
</evidence>
<evidence type="ECO:0000256" key="6">
    <source>
        <dbReference type="ARBA" id="ARBA00022679"/>
    </source>
</evidence>
<comment type="subcellular location">
    <subcellularLocation>
        <location evidence="8">Cytoplasm</location>
    </subcellularLocation>
</comment>
<evidence type="ECO:0000256" key="7">
    <source>
        <dbReference type="ARBA" id="ARBA00022898"/>
    </source>
</evidence>
<organism evidence="10 11">
    <name type="scientific">Neiella holothuriorum</name>
    <dbReference type="NCBI Taxonomy" id="2870530"/>
    <lineage>
        <taxon>Bacteria</taxon>
        <taxon>Pseudomonadati</taxon>
        <taxon>Pseudomonadota</taxon>
        <taxon>Gammaproteobacteria</taxon>
        <taxon>Alteromonadales</taxon>
        <taxon>Echinimonadaceae</taxon>
        <taxon>Neiella</taxon>
    </lineage>
</organism>
<dbReference type="NCBIfam" id="NF000586">
    <property type="entry name" value="PRK00011.1"/>
    <property type="match status" value="1"/>
</dbReference>
<keyword evidence="6 8" id="KW-0808">Transferase</keyword>
<dbReference type="InterPro" id="IPR019798">
    <property type="entry name" value="Ser_HO-MeTrfase_PLP_BS"/>
</dbReference>
<evidence type="ECO:0000256" key="1">
    <source>
        <dbReference type="ARBA" id="ARBA00001933"/>
    </source>
</evidence>
<keyword evidence="7 8" id="KW-0663">Pyridoxal phosphate</keyword>
<protein>
    <recommendedName>
        <fullName evidence="8">Serine hydroxymethyltransferase</fullName>
        <shortName evidence="8">SHMT</shortName>
        <shortName evidence="8">Serine methylase</shortName>
        <ecNumber evidence="8">2.1.2.1</ecNumber>
    </recommendedName>
</protein>
<feature type="site" description="Plays an important role in substrate specificity" evidence="8">
    <location>
        <position position="228"/>
    </location>
</feature>
<evidence type="ECO:0000313" key="10">
    <source>
        <dbReference type="EMBL" id="MBW8192958.1"/>
    </source>
</evidence>
<sequence>MLERSMNIADFDPELWESMQQEVKRQEEHIELIASENYCSPRVLEAQGSQLTNKYAEGYPGKRYYGGCEYVDVSEQLAIDRAKQLFGAEYANVQPHSGSQANSAVFQALLQGGDKVLGMSLAHGGHLTHGSHVSFSGKLYDAVQYGIDENGIIDYDEVERLAVEHKPKMIIAGFSAYSGILDWAKFREIADKVGAYLFVDMAHVAGLIAAGLYPNPLPHAHVVTTTTHKTLAGPRGGLILSACADEDVYKKLNSAVFPGGQGGPLCHVIAAKAVAFKEALQPEFKTYQAQVLENAKAMAAVFIERGFNIVSGGTDNHLFLVDLIEKDITGKDADAALGKANITVNKNSVPNDPRSPFVTSGLRVGTPAITRRGFRADEARLLAGWMCDVIDNLEDDAVITATRDKVVELCRKFPVYA</sequence>
<evidence type="ECO:0000256" key="8">
    <source>
        <dbReference type="HAMAP-Rule" id="MF_00051"/>
    </source>
</evidence>
<name>A0ABS7EKS4_9GAMM</name>
<keyword evidence="11" id="KW-1185">Reference proteome</keyword>
<dbReference type="InterPro" id="IPR015424">
    <property type="entry name" value="PyrdxlP-dep_Trfase"/>
</dbReference>
<evidence type="ECO:0000256" key="5">
    <source>
        <dbReference type="ARBA" id="ARBA00022605"/>
    </source>
</evidence>
<keyword evidence="5 8" id="KW-0028">Amino-acid biosynthesis</keyword>
<evidence type="ECO:0000256" key="2">
    <source>
        <dbReference type="ARBA" id="ARBA00006376"/>
    </source>
</evidence>
<feature type="binding site" evidence="8">
    <location>
        <begin position="125"/>
        <end position="127"/>
    </location>
    <ligand>
        <name>(6S)-5,6,7,8-tetrahydrofolate</name>
        <dbReference type="ChEBI" id="CHEBI:57453"/>
    </ligand>
</feature>
<comment type="catalytic activity">
    <reaction evidence="8">
        <text>(6R)-5,10-methylene-5,6,7,8-tetrahydrofolate + glycine + H2O = (6S)-5,6,7,8-tetrahydrofolate + L-serine</text>
        <dbReference type="Rhea" id="RHEA:15481"/>
        <dbReference type="ChEBI" id="CHEBI:15377"/>
        <dbReference type="ChEBI" id="CHEBI:15636"/>
        <dbReference type="ChEBI" id="CHEBI:33384"/>
        <dbReference type="ChEBI" id="CHEBI:57305"/>
        <dbReference type="ChEBI" id="CHEBI:57453"/>
        <dbReference type="EC" id="2.1.2.1"/>
    </reaction>
</comment>
<dbReference type="Proteomes" id="UP001166251">
    <property type="component" value="Unassembled WGS sequence"/>
</dbReference>
<feature type="binding site" evidence="8">
    <location>
        <begin position="355"/>
        <end position="357"/>
    </location>
    <ligand>
        <name>(6S)-5,6,7,8-tetrahydrofolate</name>
        <dbReference type="ChEBI" id="CHEBI:57453"/>
    </ligand>
</feature>
<dbReference type="PANTHER" id="PTHR11680:SF50">
    <property type="entry name" value="SERINE HYDROXYMETHYLTRANSFERASE"/>
    <property type="match status" value="1"/>
</dbReference>
<dbReference type="InterPro" id="IPR039429">
    <property type="entry name" value="SHMT-like_dom"/>
</dbReference>
<dbReference type="PANTHER" id="PTHR11680">
    <property type="entry name" value="SERINE HYDROXYMETHYLTRANSFERASE"/>
    <property type="match status" value="1"/>
</dbReference>
<accession>A0ABS7EKS4</accession>
<dbReference type="HAMAP" id="MF_00051">
    <property type="entry name" value="SHMT"/>
    <property type="match status" value="1"/>
</dbReference>
<dbReference type="Gene3D" id="3.90.1150.10">
    <property type="entry name" value="Aspartate Aminotransferase, domain 1"/>
    <property type="match status" value="1"/>
</dbReference>
<dbReference type="SUPFAM" id="SSF53383">
    <property type="entry name" value="PLP-dependent transferases"/>
    <property type="match status" value="1"/>
</dbReference>
<feature type="binding site" evidence="8">
    <location>
        <position position="246"/>
    </location>
    <ligand>
        <name>(6S)-5,6,7,8-tetrahydrofolate</name>
        <dbReference type="ChEBI" id="CHEBI:57453"/>
    </ligand>
</feature>
<comment type="function">
    <text evidence="8">Catalyzes the reversible interconversion of serine and glycine with tetrahydrofolate (THF) serving as the one-carbon carrier. This reaction serves as the major source of one-carbon groups required for the biosynthesis of purines, thymidylate, methionine, and other important biomolecules. Also exhibits THF-independent aldolase activity toward beta-hydroxyamino acids, producing glycine and aldehydes, via a retro-aldol mechanism.</text>
</comment>
<comment type="similarity">
    <text evidence="2 8">Belongs to the SHMT family.</text>
</comment>
<gene>
    <name evidence="8" type="primary">glyA</name>
    <name evidence="10" type="ORF">K0504_18150</name>
</gene>
<dbReference type="Gene3D" id="3.40.640.10">
    <property type="entry name" value="Type I PLP-dependent aspartate aminotransferase-like (Major domain)"/>
    <property type="match status" value="1"/>
</dbReference>
<comment type="cofactor">
    <cofactor evidence="1 8">
        <name>pyridoxal 5'-phosphate</name>
        <dbReference type="ChEBI" id="CHEBI:597326"/>
    </cofactor>
</comment>
<dbReference type="EMBL" id="JAHZSS010000036">
    <property type="protein sequence ID" value="MBW8192958.1"/>
    <property type="molecule type" value="Genomic_DNA"/>
</dbReference>
<comment type="subunit">
    <text evidence="8">Homodimer.</text>
</comment>
<feature type="binding site" evidence="8">
    <location>
        <position position="121"/>
    </location>
    <ligand>
        <name>(6S)-5,6,7,8-tetrahydrofolate</name>
        <dbReference type="ChEBI" id="CHEBI:57453"/>
    </ligand>
</feature>
<dbReference type="RefSeq" id="WP_220105580.1">
    <property type="nucleotide sequence ID" value="NZ_JAHZSS010000036.1"/>
</dbReference>
<keyword evidence="3 8" id="KW-0963">Cytoplasm</keyword>
<reference evidence="10" key="1">
    <citation type="submission" date="2021-07" db="EMBL/GenBank/DDBJ databases">
        <title>Neiella marina sp. nov., isolated from the intestinal content of sea cucumber Apostichopus japonicus.</title>
        <authorList>
            <person name="Bai X."/>
        </authorList>
    </citation>
    <scope>NUCLEOTIDE SEQUENCE</scope>
    <source>
        <strain evidence="10">126</strain>
    </source>
</reference>
<dbReference type="InterPro" id="IPR015421">
    <property type="entry name" value="PyrdxlP-dep_Trfase_major"/>
</dbReference>
<comment type="pathway">
    <text evidence="8">One-carbon metabolism; tetrahydrofolate interconversion.</text>
</comment>
<comment type="caution">
    <text evidence="10">The sequence shown here is derived from an EMBL/GenBank/DDBJ whole genome shotgun (WGS) entry which is preliminary data.</text>
</comment>
<feature type="modified residue" description="N6-(pyridoxal phosphate)lysine" evidence="8">
    <location>
        <position position="229"/>
    </location>
</feature>
<dbReference type="CDD" id="cd00378">
    <property type="entry name" value="SHMT"/>
    <property type="match status" value="1"/>
</dbReference>
<dbReference type="PIRSF" id="PIRSF000412">
    <property type="entry name" value="SHMT"/>
    <property type="match status" value="1"/>
</dbReference>
<evidence type="ECO:0000256" key="4">
    <source>
        <dbReference type="ARBA" id="ARBA00022563"/>
    </source>
</evidence>
<dbReference type="EC" id="2.1.2.1" evidence="8"/>